<keyword evidence="1" id="KW-0175">Coiled coil</keyword>
<comment type="caution">
    <text evidence="2">The sequence shown here is derived from an EMBL/GenBank/DDBJ whole genome shotgun (WGS) entry which is preliminary data.</text>
</comment>
<accession>A0A831Z0U3</accession>
<reference evidence="2" key="1">
    <citation type="journal article" date="2020" name="mSystems">
        <title>Genome- and Community-Level Interaction Insights into Carbon Utilization and Element Cycling Functions of Hydrothermarchaeota in Hydrothermal Sediment.</title>
        <authorList>
            <person name="Zhou Z."/>
            <person name="Liu Y."/>
            <person name="Xu W."/>
            <person name="Pan J."/>
            <person name="Luo Z.H."/>
            <person name="Li M."/>
        </authorList>
    </citation>
    <scope>NUCLEOTIDE SEQUENCE [LARGE SCALE GENOMIC DNA]</scope>
    <source>
        <strain evidence="2">SpSt-361</strain>
    </source>
</reference>
<evidence type="ECO:0000256" key="1">
    <source>
        <dbReference type="SAM" id="Coils"/>
    </source>
</evidence>
<dbReference type="AlphaFoldDB" id="A0A831Z0U3"/>
<organism evidence="2">
    <name type="scientific">candidate division WWE3 bacterium</name>
    <dbReference type="NCBI Taxonomy" id="2053526"/>
    <lineage>
        <taxon>Bacteria</taxon>
        <taxon>Katanobacteria</taxon>
    </lineage>
</organism>
<gene>
    <name evidence="2" type="ORF">ENR01_01375</name>
</gene>
<name>A0A831Z0U3_UNCKA</name>
<proteinExistence type="predicted"/>
<feature type="coiled-coil region" evidence="1">
    <location>
        <begin position="25"/>
        <end position="59"/>
    </location>
</feature>
<sequence>MKKLIFPVLGLFLLVVGLFFLRNSLSDKGAELQSLEQQKKALESQLRDLENQIAQASSLNVIRDEATKMGMVAGQLYFLPPVPVALAPGR</sequence>
<dbReference type="EMBL" id="DSPJ01000040">
    <property type="protein sequence ID" value="HEX61791.1"/>
    <property type="molecule type" value="Genomic_DNA"/>
</dbReference>
<protein>
    <recommendedName>
        <fullName evidence="3">Septum formation initiator family protein</fullName>
    </recommendedName>
</protein>
<evidence type="ECO:0000313" key="2">
    <source>
        <dbReference type="EMBL" id="HEX61791.1"/>
    </source>
</evidence>
<evidence type="ECO:0008006" key="3">
    <source>
        <dbReference type="Google" id="ProtNLM"/>
    </source>
</evidence>